<feature type="compositionally biased region" description="Low complexity" evidence="1">
    <location>
        <begin position="73"/>
        <end position="108"/>
    </location>
</feature>
<evidence type="ECO:0000313" key="3">
    <source>
        <dbReference type="Proteomes" id="UP000236291"/>
    </source>
</evidence>
<proteinExistence type="predicted"/>
<reference evidence="2 3" key="2">
    <citation type="journal article" date="2017" name="Front. Plant Sci.">
        <title>Gene Classification and Mining of Molecular Markers Useful in Red Clover (Trifolium pratense) Breeding.</title>
        <authorList>
            <person name="Istvanek J."/>
            <person name="Dluhosova J."/>
            <person name="Dluhos P."/>
            <person name="Patkova L."/>
            <person name="Nedelnik J."/>
            <person name="Repkova J."/>
        </authorList>
    </citation>
    <scope>NUCLEOTIDE SEQUENCE [LARGE SCALE GENOMIC DNA]</scope>
    <source>
        <strain evidence="3">cv. Tatra</strain>
        <tissue evidence="2">Young leaves</tissue>
    </source>
</reference>
<gene>
    <name evidence="2" type="ORF">L195_g016843</name>
</gene>
<comment type="caution">
    <text evidence="2">The sequence shown here is derived from an EMBL/GenBank/DDBJ whole genome shotgun (WGS) entry which is preliminary data.</text>
</comment>
<sequence>MASPPRPPSPPSPSAREILRKMAEELPAPLSPLNQSLLLPSPSQSPSRQTTAPSSSSSPSAREIPRKMAEEFPAPLSPLDQSLLLPSPSQSPSRQTTAPSSSSSPSAREIPRKMAEEFPAPLSPLDQSLLLPSPSQPLSPLHNSYIAKSSEVLDSETGNPSLSSSNDEFLDLETVDRQSPRPSEPRSSSVEEILKEIPEALSPLHIELAKSSKVLDLETVNPSLSSSKGAMEPLSLSPDSPHWSSEEER</sequence>
<feature type="compositionally biased region" description="Polar residues" evidence="1">
    <location>
        <begin position="156"/>
        <end position="167"/>
    </location>
</feature>
<feature type="compositionally biased region" description="Low complexity" evidence="1">
    <location>
        <begin position="119"/>
        <end position="141"/>
    </location>
</feature>
<dbReference type="AlphaFoldDB" id="A0A2K3MSD9"/>
<reference evidence="2 3" key="1">
    <citation type="journal article" date="2014" name="Am. J. Bot.">
        <title>Genome assembly and annotation for red clover (Trifolium pratense; Fabaceae).</title>
        <authorList>
            <person name="Istvanek J."/>
            <person name="Jaros M."/>
            <person name="Krenek A."/>
            <person name="Repkova J."/>
        </authorList>
    </citation>
    <scope>NUCLEOTIDE SEQUENCE [LARGE SCALE GENOMIC DNA]</scope>
    <source>
        <strain evidence="3">cv. Tatra</strain>
        <tissue evidence="2">Young leaves</tissue>
    </source>
</reference>
<name>A0A2K3MSD9_TRIPR</name>
<dbReference type="Proteomes" id="UP000236291">
    <property type="component" value="Unassembled WGS sequence"/>
</dbReference>
<feature type="compositionally biased region" description="Low complexity" evidence="1">
    <location>
        <begin position="26"/>
        <end position="62"/>
    </location>
</feature>
<feature type="region of interest" description="Disordered" evidence="1">
    <location>
        <begin position="23"/>
        <end position="192"/>
    </location>
</feature>
<evidence type="ECO:0000256" key="1">
    <source>
        <dbReference type="SAM" id="MobiDB-lite"/>
    </source>
</evidence>
<accession>A0A2K3MSD9</accession>
<evidence type="ECO:0000313" key="2">
    <source>
        <dbReference type="EMBL" id="PNX93687.1"/>
    </source>
</evidence>
<dbReference type="EMBL" id="ASHM01011734">
    <property type="protein sequence ID" value="PNX93687.1"/>
    <property type="molecule type" value="Genomic_DNA"/>
</dbReference>
<organism evidence="2 3">
    <name type="scientific">Trifolium pratense</name>
    <name type="common">Red clover</name>
    <dbReference type="NCBI Taxonomy" id="57577"/>
    <lineage>
        <taxon>Eukaryota</taxon>
        <taxon>Viridiplantae</taxon>
        <taxon>Streptophyta</taxon>
        <taxon>Embryophyta</taxon>
        <taxon>Tracheophyta</taxon>
        <taxon>Spermatophyta</taxon>
        <taxon>Magnoliopsida</taxon>
        <taxon>eudicotyledons</taxon>
        <taxon>Gunneridae</taxon>
        <taxon>Pentapetalae</taxon>
        <taxon>rosids</taxon>
        <taxon>fabids</taxon>
        <taxon>Fabales</taxon>
        <taxon>Fabaceae</taxon>
        <taxon>Papilionoideae</taxon>
        <taxon>50 kb inversion clade</taxon>
        <taxon>NPAAA clade</taxon>
        <taxon>Hologalegina</taxon>
        <taxon>IRL clade</taxon>
        <taxon>Trifolieae</taxon>
        <taxon>Trifolium</taxon>
    </lineage>
</organism>
<feature type="region of interest" description="Disordered" evidence="1">
    <location>
        <begin position="223"/>
        <end position="249"/>
    </location>
</feature>
<protein>
    <submittedName>
        <fullName evidence="2">Uncharacterized protein</fullName>
    </submittedName>
</protein>